<dbReference type="CDD" id="cd00959">
    <property type="entry name" value="DeoC"/>
    <property type="match status" value="1"/>
</dbReference>
<name>A0A6G1SH71_9ACAR</name>
<proteinExistence type="inferred from homology"/>
<comment type="pathway">
    <text evidence="1">Carbohydrate degradation; 2-deoxy-D-ribose 1-phosphate degradation; D-glyceraldehyde 3-phosphate and acetaldehyde from 2-deoxy-alpha-D-ribose 1-phosphate: step 2/2.</text>
</comment>
<dbReference type="EMBL" id="GGYP01004938">
    <property type="protein sequence ID" value="MDE49709.1"/>
    <property type="molecule type" value="Transcribed_RNA"/>
</dbReference>
<evidence type="ECO:0000256" key="8">
    <source>
        <dbReference type="ARBA" id="ARBA00048791"/>
    </source>
</evidence>
<keyword evidence="4" id="KW-0456">Lyase</keyword>
<evidence type="ECO:0000313" key="10">
    <source>
        <dbReference type="EMBL" id="MDE49709.1"/>
    </source>
</evidence>
<dbReference type="PANTHER" id="PTHR10889">
    <property type="entry name" value="DEOXYRIBOSE-PHOSPHATE ALDOLASE"/>
    <property type="match status" value="1"/>
</dbReference>
<evidence type="ECO:0000256" key="6">
    <source>
        <dbReference type="ARBA" id="ARBA00031814"/>
    </source>
</evidence>
<dbReference type="GO" id="GO:0016052">
    <property type="term" value="P:carbohydrate catabolic process"/>
    <property type="evidence" value="ECO:0007669"/>
    <property type="project" value="TreeGrafter"/>
</dbReference>
<feature type="compositionally biased region" description="Low complexity" evidence="9">
    <location>
        <begin position="19"/>
        <end position="39"/>
    </location>
</feature>
<dbReference type="NCBIfam" id="TIGR00126">
    <property type="entry name" value="deoC"/>
    <property type="match status" value="1"/>
</dbReference>
<comment type="similarity">
    <text evidence="2">Belongs to the DeoC/FbaB aldolase family. DeoC type 2 subfamily.</text>
</comment>
<protein>
    <recommendedName>
        <fullName evidence="3">deoxyribose-phosphate aldolase</fullName>
        <ecNumber evidence="3">4.1.2.4</ecNumber>
    </recommendedName>
    <alternativeName>
        <fullName evidence="7">2-deoxy-D-ribose 5-phosphate aldolase</fullName>
    </alternativeName>
    <alternativeName>
        <fullName evidence="6">Phosphodeoxyriboaldolase</fullName>
    </alternativeName>
</protein>
<evidence type="ECO:0000313" key="11">
    <source>
        <dbReference type="EMBL" id="MDE49921.1"/>
    </source>
</evidence>
<dbReference type="GO" id="GO:0004139">
    <property type="term" value="F:deoxyribose-phosphate aldolase activity"/>
    <property type="evidence" value="ECO:0007669"/>
    <property type="project" value="UniProtKB-EC"/>
</dbReference>
<comment type="catalytic activity">
    <reaction evidence="8">
        <text>2-deoxy-D-ribose 5-phosphate = D-glyceraldehyde 3-phosphate + acetaldehyde</text>
        <dbReference type="Rhea" id="RHEA:12821"/>
        <dbReference type="ChEBI" id="CHEBI:15343"/>
        <dbReference type="ChEBI" id="CHEBI:59776"/>
        <dbReference type="ChEBI" id="CHEBI:62877"/>
        <dbReference type="EC" id="4.1.2.4"/>
    </reaction>
</comment>
<dbReference type="Pfam" id="PF01791">
    <property type="entry name" value="DeoC"/>
    <property type="match status" value="1"/>
</dbReference>
<reference evidence="10" key="1">
    <citation type="submission" date="2018-10" db="EMBL/GenBank/DDBJ databases">
        <title>Transcriptome assembly of Aceria tosichella (Wheat curl mite) Type 2.</title>
        <authorList>
            <person name="Scully E.D."/>
            <person name="Geib S.M."/>
            <person name="Palmer N.A."/>
            <person name="Gupta A.K."/>
            <person name="Sarath G."/>
            <person name="Tatineni S."/>
        </authorList>
    </citation>
    <scope>NUCLEOTIDE SEQUENCE</scope>
    <source>
        <strain evidence="10">LincolnNE</strain>
    </source>
</reference>
<dbReference type="AlphaFoldDB" id="A0A6G1SH71"/>
<dbReference type="EC" id="4.1.2.4" evidence="3"/>
<evidence type="ECO:0000256" key="7">
    <source>
        <dbReference type="ARBA" id="ARBA00032755"/>
    </source>
</evidence>
<evidence type="ECO:0000256" key="2">
    <source>
        <dbReference type="ARBA" id="ARBA00009473"/>
    </source>
</evidence>
<dbReference type="GO" id="GO:0009264">
    <property type="term" value="P:deoxyribonucleotide catabolic process"/>
    <property type="evidence" value="ECO:0007669"/>
    <property type="project" value="InterPro"/>
</dbReference>
<dbReference type="InterPro" id="IPR002915">
    <property type="entry name" value="DeoC/FbaB/LacD_aldolase"/>
</dbReference>
<dbReference type="Gene3D" id="3.20.20.70">
    <property type="entry name" value="Aldolase class I"/>
    <property type="match status" value="1"/>
</dbReference>
<feature type="compositionally biased region" description="Polar residues" evidence="9">
    <location>
        <begin position="1"/>
        <end position="18"/>
    </location>
</feature>
<dbReference type="SMART" id="SM01133">
    <property type="entry name" value="DeoC"/>
    <property type="match status" value="1"/>
</dbReference>
<evidence type="ECO:0000256" key="3">
    <source>
        <dbReference type="ARBA" id="ARBA00012515"/>
    </source>
</evidence>
<dbReference type="InterPro" id="IPR011343">
    <property type="entry name" value="DeoC"/>
</dbReference>
<dbReference type="SUPFAM" id="SSF51569">
    <property type="entry name" value="Aldolase"/>
    <property type="match status" value="1"/>
</dbReference>
<evidence type="ECO:0000256" key="9">
    <source>
        <dbReference type="SAM" id="MobiDB-lite"/>
    </source>
</evidence>
<evidence type="ECO:0000256" key="5">
    <source>
        <dbReference type="ARBA" id="ARBA00023270"/>
    </source>
</evidence>
<sequence length="365" mass="39983">MASSNSPSLSIKSEPTTTSNQNFYFSSDSQSQSTSESTQRLSFVENQDSLRQICQRNIYIGPMRSFLARVKQNCANLKADEELRLLLLTVSCIDLTTLAGDDTATNVERLCYRAKYALDIDETDTVATTTSNNYKETKCAAVCVYPSRVVDCVHTFKRLNENGINIAAVATGFPSGQFGLKSRLAEVKDAVESGANEIDVVINRPAAIGGNWALIFDEISQMRKACDIRADSGHHVHLKVIIGAGDLLTSTPSTIYNASLVAILAGANFIKTSTGKESVNATLPIGYIMMRCIVDYYNLTGIKIGFKPAGGIRTYQDALNWLMLVKMLLGPDWLNNKLFRFGASGLLDDVEKRIRVLCKLKSASE</sequence>
<gene>
    <name evidence="10" type="primary">DERA_0</name>
    <name evidence="11" type="synonym">DERA_1</name>
    <name evidence="10" type="ORF">g.7624</name>
    <name evidence="11" type="ORF">g.7625</name>
</gene>
<dbReference type="GO" id="GO:0046386">
    <property type="term" value="P:deoxyribose phosphate catabolic process"/>
    <property type="evidence" value="ECO:0007669"/>
    <property type="project" value="UniProtKB-UniPathway"/>
</dbReference>
<dbReference type="EMBL" id="GGYP01005150">
    <property type="protein sequence ID" value="MDE49921.1"/>
    <property type="molecule type" value="Transcribed_RNA"/>
</dbReference>
<dbReference type="UniPathway" id="UPA00002">
    <property type="reaction ID" value="UER00468"/>
</dbReference>
<accession>A0A6G1SH71</accession>
<keyword evidence="5" id="KW-0704">Schiff base</keyword>
<dbReference type="InterPro" id="IPR013785">
    <property type="entry name" value="Aldolase_TIM"/>
</dbReference>
<evidence type="ECO:0000256" key="1">
    <source>
        <dbReference type="ARBA" id="ARBA00004816"/>
    </source>
</evidence>
<dbReference type="PANTHER" id="PTHR10889:SF3">
    <property type="entry name" value="DEOXYRIBOSE-PHOSPHATE ALDOLASE"/>
    <property type="match status" value="1"/>
</dbReference>
<organism evidence="10">
    <name type="scientific">Aceria tosichella</name>
    <name type="common">wheat curl mite</name>
    <dbReference type="NCBI Taxonomy" id="561515"/>
    <lineage>
        <taxon>Eukaryota</taxon>
        <taxon>Metazoa</taxon>
        <taxon>Ecdysozoa</taxon>
        <taxon>Arthropoda</taxon>
        <taxon>Chelicerata</taxon>
        <taxon>Arachnida</taxon>
        <taxon>Acari</taxon>
        <taxon>Acariformes</taxon>
        <taxon>Trombidiformes</taxon>
        <taxon>Prostigmata</taxon>
        <taxon>Eupodina</taxon>
        <taxon>Eriophyoidea</taxon>
        <taxon>Eriophyidae</taxon>
        <taxon>Eriophyinae</taxon>
        <taxon>Aceriini</taxon>
        <taxon>Aceria</taxon>
    </lineage>
</organism>
<evidence type="ECO:0000256" key="4">
    <source>
        <dbReference type="ARBA" id="ARBA00023239"/>
    </source>
</evidence>
<dbReference type="GO" id="GO:0005737">
    <property type="term" value="C:cytoplasm"/>
    <property type="evidence" value="ECO:0007669"/>
    <property type="project" value="InterPro"/>
</dbReference>
<feature type="region of interest" description="Disordered" evidence="9">
    <location>
        <begin position="1"/>
        <end position="41"/>
    </location>
</feature>